<dbReference type="CDD" id="cd20292">
    <property type="entry name" value="cupin_QdtA-like"/>
    <property type="match status" value="1"/>
</dbReference>
<dbReference type="Pfam" id="PF05523">
    <property type="entry name" value="FdtA"/>
    <property type="match status" value="1"/>
</dbReference>
<dbReference type="Proteomes" id="UP001597374">
    <property type="component" value="Unassembled WGS sequence"/>
</dbReference>
<gene>
    <name evidence="2" type="ORF">ACFSKP_18165</name>
</gene>
<evidence type="ECO:0000259" key="1">
    <source>
        <dbReference type="Pfam" id="PF05523"/>
    </source>
</evidence>
<dbReference type="SUPFAM" id="SSF51182">
    <property type="entry name" value="RmlC-like cupins"/>
    <property type="match status" value="1"/>
</dbReference>
<proteinExistence type="predicted"/>
<reference evidence="3" key="1">
    <citation type="journal article" date="2019" name="Int. J. Syst. Evol. Microbiol.">
        <title>The Global Catalogue of Microorganisms (GCM) 10K type strain sequencing project: providing services to taxonomists for standard genome sequencing and annotation.</title>
        <authorList>
            <consortium name="The Broad Institute Genomics Platform"/>
            <consortium name="The Broad Institute Genome Sequencing Center for Infectious Disease"/>
            <person name="Wu L."/>
            <person name="Ma J."/>
        </authorList>
    </citation>
    <scope>NUCLEOTIDE SEQUENCE [LARGE SCALE GENOMIC DNA]</scope>
    <source>
        <strain evidence="3">CGMCC 4.1782</strain>
    </source>
</reference>
<dbReference type="InterPro" id="IPR014710">
    <property type="entry name" value="RmlC-like_jellyroll"/>
</dbReference>
<evidence type="ECO:0000313" key="2">
    <source>
        <dbReference type="EMBL" id="MFD2248199.1"/>
    </source>
</evidence>
<evidence type="ECO:0000313" key="3">
    <source>
        <dbReference type="Proteomes" id="UP001597374"/>
    </source>
</evidence>
<sequence length="146" mass="16092">MAALNYLRLSAAPYLLQFDRIGSPALGYIATTQYAENLPFKVKRVFWTYGTPEDVLRGQHANKATEEVLIAVTGSITVTADMGAGKEETFVLDTPTTGLYIPAMCWTRLSFAPGTIALCIASTDFDEEDYIREYATFKRLAGHIAL</sequence>
<name>A0ABW5D1I9_9BACT</name>
<feature type="domain" description="Sugar 3,4-ketoisomerase QdtA cupin" evidence="1">
    <location>
        <begin position="16"/>
        <end position="140"/>
    </location>
</feature>
<protein>
    <submittedName>
        <fullName evidence="2">Sugar 3,4-ketoisomerase</fullName>
    </submittedName>
</protein>
<accession>A0ABW5D1I9</accession>
<dbReference type="EMBL" id="JBHUIM010000003">
    <property type="protein sequence ID" value="MFD2248199.1"/>
    <property type="molecule type" value="Genomic_DNA"/>
</dbReference>
<keyword evidence="3" id="KW-1185">Reference proteome</keyword>
<organism evidence="2 3">
    <name type="scientific">Pontibacter ruber</name>
    <dbReference type="NCBI Taxonomy" id="1343895"/>
    <lineage>
        <taxon>Bacteria</taxon>
        <taxon>Pseudomonadati</taxon>
        <taxon>Bacteroidota</taxon>
        <taxon>Cytophagia</taxon>
        <taxon>Cytophagales</taxon>
        <taxon>Hymenobacteraceae</taxon>
        <taxon>Pontibacter</taxon>
    </lineage>
</organism>
<dbReference type="Gene3D" id="2.60.120.10">
    <property type="entry name" value="Jelly Rolls"/>
    <property type="match status" value="1"/>
</dbReference>
<comment type="caution">
    <text evidence="2">The sequence shown here is derived from an EMBL/GenBank/DDBJ whole genome shotgun (WGS) entry which is preliminary data.</text>
</comment>
<dbReference type="InterPro" id="IPR011051">
    <property type="entry name" value="RmlC_Cupin_sf"/>
</dbReference>
<dbReference type="InterPro" id="IPR008894">
    <property type="entry name" value="QdtA_cupin_dom"/>
</dbReference>
<dbReference type="RefSeq" id="WP_250431869.1">
    <property type="nucleotide sequence ID" value="NZ_JALPRR010000004.1"/>
</dbReference>